<dbReference type="GO" id="GO:0005886">
    <property type="term" value="C:plasma membrane"/>
    <property type="evidence" value="ECO:0007669"/>
    <property type="project" value="TreeGrafter"/>
</dbReference>
<dbReference type="GO" id="GO:0007189">
    <property type="term" value="P:adenylate cyclase-activating G protein-coupled receptor signaling pathway"/>
    <property type="evidence" value="ECO:0007669"/>
    <property type="project" value="TreeGrafter"/>
</dbReference>
<feature type="transmembrane region" description="Helical" evidence="5">
    <location>
        <begin position="114"/>
        <end position="138"/>
    </location>
</feature>
<evidence type="ECO:0000259" key="6">
    <source>
        <dbReference type="Pfam" id="PF11970"/>
    </source>
</evidence>
<feature type="domain" description="G protein-coupled receptor GPR1/2/3 C-terminal" evidence="6">
    <location>
        <begin position="250"/>
        <end position="315"/>
    </location>
</feature>
<dbReference type="EMBL" id="FJOG01000018">
    <property type="protein sequence ID" value="CZR61498.1"/>
    <property type="molecule type" value="Genomic_DNA"/>
</dbReference>
<keyword evidence="8" id="KW-1185">Reference proteome</keyword>
<name>A0A1L7X8Y3_9HELO</name>
<keyword evidence="4 5" id="KW-0472">Membrane</keyword>
<dbReference type="AlphaFoldDB" id="A0A1L7X8Y3"/>
<evidence type="ECO:0000256" key="4">
    <source>
        <dbReference type="ARBA" id="ARBA00023136"/>
    </source>
</evidence>
<dbReference type="STRING" id="576137.A0A1L7X8Y3"/>
<keyword evidence="3 5" id="KW-1133">Transmembrane helix</keyword>
<evidence type="ECO:0000313" key="7">
    <source>
        <dbReference type="EMBL" id="CZR61498.1"/>
    </source>
</evidence>
<organism evidence="7 8">
    <name type="scientific">Phialocephala subalpina</name>
    <dbReference type="NCBI Taxonomy" id="576137"/>
    <lineage>
        <taxon>Eukaryota</taxon>
        <taxon>Fungi</taxon>
        <taxon>Dikarya</taxon>
        <taxon>Ascomycota</taxon>
        <taxon>Pezizomycotina</taxon>
        <taxon>Leotiomycetes</taxon>
        <taxon>Helotiales</taxon>
        <taxon>Mollisiaceae</taxon>
        <taxon>Phialocephala</taxon>
        <taxon>Phialocephala fortinii species complex</taxon>
    </lineage>
</organism>
<dbReference type="PANTHER" id="PTHR23112:SF37">
    <property type="entry name" value="G PROTEIN-COUPLED RECEPTOR GPR1"/>
    <property type="match status" value="1"/>
</dbReference>
<dbReference type="InterPro" id="IPR022596">
    <property type="entry name" value="GPR1/2/3_C"/>
</dbReference>
<accession>A0A1L7X8Y3</accession>
<reference evidence="7 8" key="1">
    <citation type="submission" date="2016-03" db="EMBL/GenBank/DDBJ databases">
        <authorList>
            <person name="Ploux O."/>
        </authorList>
    </citation>
    <scope>NUCLEOTIDE SEQUENCE [LARGE SCALE GENOMIC DNA]</scope>
    <source>
        <strain evidence="7 8">UAMH 11012</strain>
    </source>
</reference>
<dbReference type="PANTHER" id="PTHR23112">
    <property type="entry name" value="G PROTEIN-COUPLED RECEPTOR 157-RELATED"/>
    <property type="match status" value="1"/>
</dbReference>
<evidence type="ECO:0000256" key="3">
    <source>
        <dbReference type="ARBA" id="ARBA00022989"/>
    </source>
</evidence>
<feature type="transmembrane region" description="Helical" evidence="5">
    <location>
        <begin position="74"/>
        <end position="94"/>
    </location>
</feature>
<proteinExistence type="predicted"/>
<comment type="subcellular location">
    <subcellularLocation>
        <location evidence="1">Membrane</location>
        <topology evidence="1">Multi-pass membrane protein</topology>
    </subcellularLocation>
</comment>
<feature type="transmembrane region" description="Helical" evidence="5">
    <location>
        <begin position="200"/>
        <end position="221"/>
    </location>
</feature>
<feature type="transmembrane region" description="Helical" evidence="5">
    <location>
        <begin position="150"/>
        <end position="172"/>
    </location>
</feature>
<dbReference type="GO" id="GO:0004930">
    <property type="term" value="F:G protein-coupled receptor activity"/>
    <property type="evidence" value="ECO:0007669"/>
    <property type="project" value="TreeGrafter"/>
</dbReference>
<dbReference type="Proteomes" id="UP000184330">
    <property type="component" value="Unassembled WGS sequence"/>
</dbReference>
<evidence type="ECO:0000313" key="8">
    <source>
        <dbReference type="Proteomes" id="UP000184330"/>
    </source>
</evidence>
<evidence type="ECO:0000256" key="2">
    <source>
        <dbReference type="ARBA" id="ARBA00022692"/>
    </source>
</evidence>
<dbReference type="SUPFAM" id="SSF81321">
    <property type="entry name" value="Family A G protein-coupled receptor-like"/>
    <property type="match status" value="1"/>
</dbReference>
<dbReference type="Gene3D" id="1.20.1070.10">
    <property type="entry name" value="Rhodopsin 7-helix transmembrane proteins"/>
    <property type="match status" value="1"/>
</dbReference>
<protein>
    <recommendedName>
        <fullName evidence="6">G protein-coupled receptor GPR1/2/3 C-terminal domain-containing protein</fullName>
    </recommendedName>
</protein>
<dbReference type="Pfam" id="PF11970">
    <property type="entry name" value="GPR_Gpa2_C"/>
    <property type="match status" value="1"/>
</dbReference>
<feature type="transmembrane region" description="Helical" evidence="5">
    <location>
        <begin position="261"/>
        <end position="280"/>
    </location>
</feature>
<dbReference type="OrthoDB" id="100006at2759"/>
<keyword evidence="2 5" id="KW-0812">Transmembrane</keyword>
<sequence>MDVTNATFTSHDWTHFKYPLSLSPIPRSMKPGIIALCVFAFISCATTLSLLGLLTYRFITSRNDHRAPLYKNQYMLLIYSLVLADFQCDLGFFLDVVWLNKDQIIAPSVPCFVQAWLINIGDLSSGFFVFAIACHTFYNVVFGRRLGLTTLCWCIVGLWILAVILTCIPIILHPKNIFVTQGNWCSINGQYDSLRLYFHYIWVLAAEGIVLGMYLTTYIVLKRRLGTIAPQLTHQSANSALATATTNSPNSSRISRATTYMILYPVVYVFSTLPLAAGRISSMVGHTPAKSYLVAAGTIMACGGWMNCVLYSLTRSIFLSGKGDTNQEHGRSRYGYGSKHSALRVGDGIELVQGRKGERRYDELPSPVASTDNIVKTEEELKAGVTMKTTWDVRVEEVRGSQATIRKGDLGHRTFIA</sequence>
<feature type="transmembrane region" description="Helical" evidence="5">
    <location>
        <begin position="33"/>
        <end position="54"/>
    </location>
</feature>
<gene>
    <name evidence="7" type="ORF">PAC_11395</name>
</gene>
<evidence type="ECO:0000256" key="5">
    <source>
        <dbReference type="SAM" id="Phobius"/>
    </source>
</evidence>
<evidence type="ECO:0000256" key="1">
    <source>
        <dbReference type="ARBA" id="ARBA00004141"/>
    </source>
</evidence>
<feature type="transmembrane region" description="Helical" evidence="5">
    <location>
        <begin position="292"/>
        <end position="313"/>
    </location>
</feature>